<accession>A0A915LPT1</accession>
<keyword evidence="1" id="KW-1185">Reference proteome</keyword>
<sequence>MVTAKLRWRRIEEFREECREYIIKWAKINEVIRLQILDAEKHTQIFPEEENLAIRKAALRQKAQSLDCSKTNTTSLYKPQRTAMRILEKSEYLRIFYDCLIWEKTIKKLDNHPIYHFWLRVLSDRQEWTKLYRSDRLIVDQRLMLAFKFAINNGFLELVKRLWDGLSEGQMEAIGMAQMSWNNFYHKTYQTLDVEGLSRDERLERFKKLECLLENWCDPLRKIILSRENFRVFTDSVYYNRPDSFLLFLDYLEDSKHLINGAKKEVDRIYERKKDKKSVQFFRQQLIRRQTANE</sequence>
<organism evidence="1 2">
    <name type="scientific">Meloidogyne javanica</name>
    <name type="common">Root-knot nematode worm</name>
    <dbReference type="NCBI Taxonomy" id="6303"/>
    <lineage>
        <taxon>Eukaryota</taxon>
        <taxon>Metazoa</taxon>
        <taxon>Ecdysozoa</taxon>
        <taxon>Nematoda</taxon>
        <taxon>Chromadorea</taxon>
        <taxon>Rhabditida</taxon>
        <taxon>Tylenchina</taxon>
        <taxon>Tylenchomorpha</taxon>
        <taxon>Tylenchoidea</taxon>
        <taxon>Meloidogynidae</taxon>
        <taxon>Meloidogyninae</taxon>
        <taxon>Meloidogyne</taxon>
        <taxon>Meloidogyne incognita group</taxon>
    </lineage>
</organism>
<protein>
    <submittedName>
        <fullName evidence="2">Uncharacterized protein</fullName>
    </submittedName>
</protein>
<proteinExistence type="predicted"/>
<dbReference type="WBParaSite" id="scaffold13998_cov208.g17199">
    <property type="protein sequence ID" value="scaffold13998_cov208.g17199"/>
    <property type="gene ID" value="scaffold13998_cov208.g17199"/>
</dbReference>
<evidence type="ECO:0000313" key="2">
    <source>
        <dbReference type="WBParaSite" id="scaffold13998_cov208.g17199"/>
    </source>
</evidence>
<name>A0A915LPT1_MELJA</name>
<evidence type="ECO:0000313" key="1">
    <source>
        <dbReference type="Proteomes" id="UP000887561"/>
    </source>
</evidence>
<dbReference type="AlphaFoldDB" id="A0A915LPT1"/>
<reference evidence="2" key="1">
    <citation type="submission" date="2022-11" db="UniProtKB">
        <authorList>
            <consortium name="WormBaseParasite"/>
        </authorList>
    </citation>
    <scope>IDENTIFICATION</scope>
</reference>
<dbReference type="Proteomes" id="UP000887561">
    <property type="component" value="Unplaced"/>
</dbReference>